<comment type="caution">
    <text evidence="3">The sequence shown here is derived from an EMBL/GenBank/DDBJ whole genome shotgun (WGS) entry which is preliminary data.</text>
</comment>
<dbReference type="Pfam" id="PF19877">
    <property type="entry name" value="DUF6350"/>
    <property type="match status" value="1"/>
</dbReference>
<dbReference type="RefSeq" id="WP_154542778.1">
    <property type="nucleotide sequence ID" value="NZ_VULO01000001.1"/>
</dbReference>
<dbReference type="EMBL" id="VULO01000001">
    <property type="protein sequence ID" value="MSS83398.1"/>
    <property type="molecule type" value="Genomic_DNA"/>
</dbReference>
<name>A0A6N7W5J0_9ACTO</name>
<protein>
    <submittedName>
        <fullName evidence="3">Uncharacterized protein</fullName>
    </submittedName>
</protein>
<keyword evidence="4" id="KW-1185">Reference proteome</keyword>
<feature type="transmembrane region" description="Helical" evidence="2">
    <location>
        <begin position="75"/>
        <end position="92"/>
    </location>
</feature>
<evidence type="ECO:0000313" key="4">
    <source>
        <dbReference type="Proteomes" id="UP000470875"/>
    </source>
</evidence>
<feature type="transmembrane region" description="Helical" evidence="2">
    <location>
        <begin position="203"/>
        <end position="226"/>
    </location>
</feature>
<dbReference type="InterPro" id="IPR045931">
    <property type="entry name" value="DUF6350"/>
</dbReference>
<feature type="region of interest" description="Disordered" evidence="1">
    <location>
        <begin position="375"/>
        <end position="456"/>
    </location>
</feature>
<feature type="transmembrane region" description="Helical" evidence="2">
    <location>
        <begin position="338"/>
        <end position="357"/>
    </location>
</feature>
<feature type="compositionally biased region" description="Basic and acidic residues" evidence="1">
    <location>
        <begin position="382"/>
        <end position="396"/>
    </location>
</feature>
<feature type="transmembrane region" description="Helical" evidence="2">
    <location>
        <begin position="166"/>
        <end position="191"/>
    </location>
</feature>
<feature type="transmembrane region" description="Helical" evidence="2">
    <location>
        <begin position="298"/>
        <end position="318"/>
    </location>
</feature>
<keyword evidence="2" id="KW-1133">Transmembrane helix</keyword>
<reference evidence="3 4" key="1">
    <citation type="submission" date="2019-08" db="EMBL/GenBank/DDBJ databases">
        <title>In-depth cultivation of the pig gut microbiome towards novel bacterial diversity and tailored functional studies.</title>
        <authorList>
            <person name="Wylensek D."/>
            <person name="Hitch T.C.A."/>
            <person name="Clavel T."/>
        </authorList>
    </citation>
    <scope>NUCLEOTIDE SEQUENCE [LARGE SCALE GENOMIC DNA]</scope>
    <source>
        <strain evidence="3 4">WB03_NA08</strain>
    </source>
</reference>
<organism evidence="3 4">
    <name type="scientific">Scrofimicrobium canadense</name>
    <dbReference type="NCBI Taxonomy" id="2652290"/>
    <lineage>
        <taxon>Bacteria</taxon>
        <taxon>Bacillati</taxon>
        <taxon>Actinomycetota</taxon>
        <taxon>Actinomycetes</taxon>
        <taxon>Actinomycetales</taxon>
        <taxon>Actinomycetaceae</taxon>
        <taxon>Scrofimicrobium</taxon>
    </lineage>
</organism>
<proteinExistence type="predicted"/>
<feature type="transmembrane region" description="Helical" evidence="2">
    <location>
        <begin position="12"/>
        <end position="37"/>
    </location>
</feature>
<evidence type="ECO:0000313" key="3">
    <source>
        <dbReference type="EMBL" id="MSS83398.1"/>
    </source>
</evidence>
<gene>
    <name evidence="3" type="ORF">FYJ24_01185</name>
</gene>
<accession>A0A6N7W5J0</accession>
<keyword evidence="2" id="KW-0812">Transmembrane</keyword>
<feature type="transmembrane region" description="Helical" evidence="2">
    <location>
        <begin position="104"/>
        <end position="122"/>
    </location>
</feature>
<sequence>MRLPSGWARAALAGIESAFFAWLIPVIVGVTGFWVVASNPWLREVSWEAGASIGASFWAISLGGDGNLGGVHVGFFPLLWSLLQVLFLRGFLLQTRDSDVGASWGAVPAFTLTSTVLVLASADATAWRVILGSLCVSALAALWSDYSARHRRGTPMAGKWQWLSDGIRLGALWLLVAAGTSLVLVVISWSVNAGSLRSGFERLGPGAGFFATMLFMFFPNLIGWAWSWITGAGLIGPTGDAVNWSNPRTSDFVIPYWTLVPVTSGSHLIPWIPVLLGVVLGAATAYRRRRVARLDANLRPVAVACVFFTVVLTAWLMLSGGSLGEGKLAYLGPQVLAAIGWTVVKMLLPLIAVVAVFHPQTFSLARRGAQRMQAWAQRKLQKPKDQEKSTETKDPESVPLPDVDGTSIHNKRMPAVSRQSSLETEVIPEVEQGRAPSLPEASRPQEEHRTDQSTRE</sequence>
<evidence type="ECO:0000256" key="2">
    <source>
        <dbReference type="SAM" id="Phobius"/>
    </source>
</evidence>
<feature type="compositionally biased region" description="Basic and acidic residues" evidence="1">
    <location>
        <begin position="443"/>
        <end position="456"/>
    </location>
</feature>
<keyword evidence="2" id="KW-0472">Membrane</keyword>
<feature type="transmembrane region" description="Helical" evidence="2">
    <location>
        <begin position="129"/>
        <end position="146"/>
    </location>
</feature>
<evidence type="ECO:0000256" key="1">
    <source>
        <dbReference type="SAM" id="MobiDB-lite"/>
    </source>
</evidence>
<dbReference type="Proteomes" id="UP000470875">
    <property type="component" value="Unassembled WGS sequence"/>
</dbReference>
<dbReference type="AlphaFoldDB" id="A0A6N7W5J0"/>